<dbReference type="Proteomes" id="UP000239576">
    <property type="component" value="Unassembled WGS sequence"/>
</dbReference>
<dbReference type="SMART" id="SM01340">
    <property type="entry name" value="DNA_mis_repair"/>
    <property type="match status" value="1"/>
</dbReference>
<evidence type="ECO:0000259" key="6">
    <source>
        <dbReference type="SMART" id="SM00853"/>
    </source>
</evidence>
<dbReference type="EMBL" id="PVWK01000074">
    <property type="protein sequence ID" value="PSB28772.1"/>
    <property type="molecule type" value="Genomic_DNA"/>
</dbReference>
<dbReference type="InterPro" id="IPR014721">
    <property type="entry name" value="Ribsml_uS5_D2-typ_fold_subgr"/>
</dbReference>
<gene>
    <name evidence="4" type="primary">mutL</name>
    <name evidence="8" type="ORF">C7B82_12640</name>
</gene>
<comment type="similarity">
    <text evidence="1 4">Belongs to the DNA mismatch repair MutL/HexB family.</text>
</comment>
<keyword evidence="9" id="KW-1185">Reference proteome</keyword>
<dbReference type="CDD" id="cd16926">
    <property type="entry name" value="HATPase_MutL-MLH-PMS-like"/>
    <property type="match status" value="1"/>
</dbReference>
<proteinExistence type="inferred from homology"/>
<dbReference type="GO" id="GO:0005524">
    <property type="term" value="F:ATP binding"/>
    <property type="evidence" value="ECO:0007669"/>
    <property type="project" value="InterPro"/>
</dbReference>
<dbReference type="SMART" id="SM00853">
    <property type="entry name" value="MutL_C"/>
    <property type="match status" value="1"/>
</dbReference>
<keyword evidence="8" id="KW-0540">Nuclease</keyword>
<dbReference type="InterPro" id="IPR037198">
    <property type="entry name" value="MutL_C_sf"/>
</dbReference>
<dbReference type="OrthoDB" id="9763467at2"/>
<dbReference type="NCBIfam" id="NF000951">
    <property type="entry name" value="PRK00095.2-1"/>
    <property type="match status" value="1"/>
</dbReference>
<evidence type="ECO:0000256" key="4">
    <source>
        <dbReference type="HAMAP-Rule" id="MF_00149"/>
    </source>
</evidence>
<dbReference type="SUPFAM" id="SSF54211">
    <property type="entry name" value="Ribosomal protein S5 domain 2-like"/>
    <property type="match status" value="1"/>
</dbReference>
<dbReference type="PROSITE" id="PS00058">
    <property type="entry name" value="DNA_MISMATCH_REPAIR_1"/>
    <property type="match status" value="1"/>
</dbReference>
<dbReference type="NCBIfam" id="TIGR00585">
    <property type="entry name" value="mutl"/>
    <property type="match status" value="1"/>
</dbReference>
<name>A0A2T1E7P9_9CYAN</name>
<sequence length="600" mass="67034">MASGIEALPVEVVHLIAAGEVIDSLAAVVRELAENSLDAGATRITISLDPEQWRLRVADNGVGMSLADLKQAAAPHSTSKIRDHHDLWRIVSLGFRGEALHSLAQLATLEILSRSAVATEGWQVSYDVQGQPLRVDPVAIATGTVVTVDRLFGTWAARRQGLPSLTQQLRAVQMTIYQLALCHPHVTWQVQKTDTHGGTSRDRDWFHLWCGTTALQILPQILRDVHAGDLQELTLDITNVATDQDERIKDQTIQASPFQPSLYLLLGLPDRCHRHRPDWIRVAINGRFVAMPALEQTILAGFRQTLPRDRFPLCLVHLQVPPHQIDWNRHPAKAEIYLHHLDAWRAQVASAIDQALRLSPINLSNTLYSQRAGTLLKTAEAESGYGVRRVQEAEGRRQEAEAGDAEAIQNSKLEPQNSPPLTPLKALAQIHNTYILAEHTSGVWLIEQHIAHERVLYEQLCDRWQLVPLASAAMLHQLSVAQVEQLQRLGLEIEPFGEQVWMVRTAPASLAQREDYTEALLELSLGGDLQTAQVATACRSAIRNGTSLTLQEMQTLLDQWQRTRNPRTCPHGRPICLTLEESSLSRFFRRHWVIGKSHGI</sequence>
<protein>
    <recommendedName>
        <fullName evidence="4">DNA mismatch repair protein MutL</fullName>
    </recommendedName>
</protein>
<dbReference type="InterPro" id="IPR036890">
    <property type="entry name" value="HATPase_C_sf"/>
</dbReference>
<dbReference type="GO" id="GO:0140664">
    <property type="term" value="F:ATP-dependent DNA damage sensor activity"/>
    <property type="evidence" value="ECO:0007669"/>
    <property type="project" value="InterPro"/>
</dbReference>
<organism evidence="8 9">
    <name type="scientific">Stenomitos frigidus ULC18</name>
    <dbReference type="NCBI Taxonomy" id="2107698"/>
    <lineage>
        <taxon>Bacteria</taxon>
        <taxon>Bacillati</taxon>
        <taxon>Cyanobacteriota</taxon>
        <taxon>Cyanophyceae</taxon>
        <taxon>Leptolyngbyales</taxon>
        <taxon>Leptolyngbyaceae</taxon>
        <taxon>Stenomitos</taxon>
    </lineage>
</organism>
<accession>A0A2T1E7P9</accession>
<evidence type="ECO:0000256" key="3">
    <source>
        <dbReference type="ARBA" id="ARBA00023204"/>
    </source>
</evidence>
<dbReference type="GO" id="GO:0016887">
    <property type="term" value="F:ATP hydrolysis activity"/>
    <property type="evidence" value="ECO:0007669"/>
    <property type="project" value="InterPro"/>
</dbReference>
<dbReference type="GO" id="GO:0004519">
    <property type="term" value="F:endonuclease activity"/>
    <property type="evidence" value="ECO:0007669"/>
    <property type="project" value="UniProtKB-KW"/>
</dbReference>
<comment type="function">
    <text evidence="4">This protein is involved in the repair of mismatches in DNA. It is required for dam-dependent methyl-directed DNA mismatch repair. May act as a 'molecular matchmaker', a protein that promotes the formation of a stable complex between two or more DNA-binding proteins in an ATP-dependent manner without itself being part of a final effector complex.</text>
</comment>
<evidence type="ECO:0000256" key="2">
    <source>
        <dbReference type="ARBA" id="ARBA00022763"/>
    </source>
</evidence>
<dbReference type="SUPFAM" id="SSF55874">
    <property type="entry name" value="ATPase domain of HSP90 chaperone/DNA topoisomerase II/histidine kinase"/>
    <property type="match status" value="1"/>
</dbReference>
<keyword evidence="2 4" id="KW-0227">DNA damage</keyword>
<dbReference type="GO" id="GO:0006298">
    <property type="term" value="P:mismatch repair"/>
    <property type="evidence" value="ECO:0007669"/>
    <property type="project" value="UniProtKB-UniRule"/>
</dbReference>
<reference evidence="8 9" key="2">
    <citation type="submission" date="2018-03" db="EMBL/GenBank/DDBJ databases">
        <title>The ancient ancestry and fast evolution of plastids.</title>
        <authorList>
            <person name="Moore K.R."/>
            <person name="Magnabosco C."/>
            <person name="Momper L."/>
            <person name="Gold D.A."/>
            <person name="Bosak T."/>
            <person name="Fournier G.P."/>
        </authorList>
    </citation>
    <scope>NUCLEOTIDE SEQUENCE [LARGE SCALE GENOMIC DNA]</scope>
    <source>
        <strain evidence="8 9">ULC18</strain>
    </source>
</reference>
<feature type="region of interest" description="Disordered" evidence="5">
    <location>
        <begin position="389"/>
        <end position="419"/>
    </location>
</feature>
<dbReference type="PANTHER" id="PTHR10073:SF12">
    <property type="entry name" value="DNA MISMATCH REPAIR PROTEIN MLH1"/>
    <property type="match status" value="1"/>
</dbReference>
<dbReference type="Pfam" id="PF08676">
    <property type="entry name" value="MutL_C"/>
    <property type="match status" value="1"/>
</dbReference>
<comment type="caution">
    <text evidence="8">The sequence shown here is derived from an EMBL/GenBank/DDBJ whole genome shotgun (WGS) entry which is preliminary data.</text>
</comment>
<dbReference type="InterPro" id="IPR014790">
    <property type="entry name" value="MutL_C"/>
</dbReference>
<dbReference type="RefSeq" id="WP_106256655.1">
    <property type="nucleotide sequence ID" value="NZ_CAWNSW010000088.1"/>
</dbReference>
<dbReference type="InterPro" id="IPR038973">
    <property type="entry name" value="MutL/Mlh/Pms-like"/>
</dbReference>
<dbReference type="Gene3D" id="3.30.1370.100">
    <property type="entry name" value="MutL, C-terminal domain, regulatory subdomain"/>
    <property type="match status" value="1"/>
</dbReference>
<dbReference type="InterPro" id="IPR042120">
    <property type="entry name" value="MutL_C_dimsub"/>
</dbReference>
<dbReference type="Pfam" id="PF13589">
    <property type="entry name" value="HATPase_c_3"/>
    <property type="match status" value="1"/>
</dbReference>
<keyword evidence="8" id="KW-0255">Endonuclease</keyword>
<keyword evidence="8" id="KW-0378">Hydrolase</keyword>
<dbReference type="PANTHER" id="PTHR10073">
    <property type="entry name" value="DNA MISMATCH REPAIR PROTEIN MLH, PMS, MUTL"/>
    <property type="match status" value="1"/>
</dbReference>
<reference evidence="9" key="1">
    <citation type="submission" date="2018-02" db="EMBL/GenBank/DDBJ databases">
        <authorList>
            <person name="Moore K."/>
            <person name="Momper L."/>
        </authorList>
    </citation>
    <scope>NUCLEOTIDE SEQUENCE [LARGE SCALE GENOMIC DNA]</scope>
    <source>
        <strain evidence="9">ULC18</strain>
    </source>
</reference>
<dbReference type="GO" id="GO:0032300">
    <property type="term" value="C:mismatch repair complex"/>
    <property type="evidence" value="ECO:0007669"/>
    <property type="project" value="InterPro"/>
</dbReference>
<feature type="domain" description="DNA mismatch repair protein S5" evidence="7">
    <location>
        <begin position="222"/>
        <end position="357"/>
    </location>
</feature>
<dbReference type="CDD" id="cd00782">
    <property type="entry name" value="MutL_Trans"/>
    <property type="match status" value="1"/>
</dbReference>
<feature type="domain" description="MutL C-terminal dimerisation" evidence="6">
    <location>
        <begin position="426"/>
        <end position="548"/>
    </location>
</feature>
<dbReference type="Gene3D" id="3.30.1540.20">
    <property type="entry name" value="MutL, C-terminal domain, dimerisation subdomain"/>
    <property type="match status" value="1"/>
</dbReference>
<evidence type="ECO:0000256" key="5">
    <source>
        <dbReference type="SAM" id="MobiDB-lite"/>
    </source>
</evidence>
<dbReference type="Gene3D" id="3.30.565.10">
    <property type="entry name" value="Histidine kinase-like ATPase, C-terminal domain"/>
    <property type="match status" value="1"/>
</dbReference>
<dbReference type="SUPFAM" id="SSF118116">
    <property type="entry name" value="DNA mismatch repair protein MutL"/>
    <property type="match status" value="1"/>
</dbReference>
<dbReference type="InterPro" id="IPR020568">
    <property type="entry name" value="Ribosomal_Su5_D2-typ_SF"/>
</dbReference>
<evidence type="ECO:0000313" key="8">
    <source>
        <dbReference type="EMBL" id="PSB28772.1"/>
    </source>
</evidence>
<dbReference type="FunFam" id="3.30.565.10:FF:000003">
    <property type="entry name" value="DNA mismatch repair endonuclease MutL"/>
    <property type="match status" value="1"/>
</dbReference>
<evidence type="ECO:0000313" key="9">
    <source>
        <dbReference type="Proteomes" id="UP000239576"/>
    </source>
</evidence>
<dbReference type="InterPro" id="IPR020667">
    <property type="entry name" value="DNA_mismatch_repair_MutL"/>
</dbReference>
<dbReference type="AlphaFoldDB" id="A0A2T1E7P9"/>
<dbReference type="HAMAP" id="MF_00149">
    <property type="entry name" value="DNA_mis_repair"/>
    <property type="match status" value="1"/>
</dbReference>
<keyword evidence="3 4" id="KW-0234">DNA repair</keyword>
<dbReference type="InterPro" id="IPR014762">
    <property type="entry name" value="DNA_mismatch_repair_CS"/>
</dbReference>
<dbReference type="Pfam" id="PF01119">
    <property type="entry name" value="DNA_mis_repair"/>
    <property type="match status" value="1"/>
</dbReference>
<dbReference type="Gene3D" id="3.30.230.10">
    <property type="match status" value="1"/>
</dbReference>
<evidence type="ECO:0000259" key="7">
    <source>
        <dbReference type="SMART" id="SM01340"/>
    </source>
</evidence>
<evidence type="ECO:0000256" key="1">
    <source>
        <dbReference type="ARBA" id="ARBA00006082"/>
    </source>
</evidence>
<dbReference type="InterPro" id="IPR002099">
    <property type="entry name" value="MutL/Mlh/PMS"/>
</dbReference>
<dbReference type="GO" id="GO:0030983">
    <property type="term" value="F:mismatched DNA binding"/>
    <property type="evidence" value="ECO:0007669"/>
    <property type="project" value="InterPro"/>
</dbReference>
<dbReference type="InterPro" id="IPR042121">
    <property type="entry name" value="MutL_C_regsub"/>
</dbReference>
<dbReference type="InterPro" id="IPR013507">
    <property type="entry name" value="DNA_mismatch_S5_2-like"/>
</dbReference>
<feature type="compositionally biased region" description="Basic and acidic residues" evidence="5">
    <location>
        <begin position="389"/>
        <end position="400"/>
    </location>
</feature>